<dbReference type="PANTHER" id="PTHR13318:SF190">
    <property type="entry name" value="PARTNER OF PAIRED, ISOFORM B"/>
    <property type="match status" value="1"/>
</dbReference>
<dbReference type="AlphaFoldDB" id="D8QGA3"/>
<dbReference type="Gene3D" id="3.80.10.10">
    <property type="entry name" value="Ribonuclease Inhibitor"/>
    <property type="match status" value="1"/>
</dbReference>
<name>D8QGA3_SCHCM</name>
<accession>D8QGA3</accession>
<dbReference type="GeneID" id="9591933"/>
<keyword evidence="2" id="KW-1185">Reference proteome</keyword>
<organism evidence="2">
    <name type="scientific">Schizophyllum commune (strain H4-8 / FGSC 9210)</name>
    <name type="common">Split gill fungus</name>
    <dbReference type="NCBI Taxonomy" id="578458"/>
    <lineage>
        <taxon>Eukaryota</taxon>
        <taxon>Fungi</taxon>
        <taxon>Dikarya</taxon>
        <taxon>Basidiomycota</taxon>
        <taxon>Agaricomycotina</taxon>
        <taxon>Agaricomycetes</taxon>
        <taxon>Agaricomycetidae</taxon>
        <taxon>Agaricales</taxon>
        <taxon>Schizophyllaceae</taxon>
        <taxon>Schizophyllum</taxon>
    </lineage>
</organism>
<proteinExistence type="predicted"/>
<dbReference type="KEGG" id="scm:SCHCO_02671899"/>
<dbReference type="InParanoid" id="D8QGA3"/>
<dbReference type="GO" id="GO:0031146">
    <property type="term" value="P:SCF-dependent proteasomal ubiquitin-dependent protein catabolic process"/>
    <property type="evidence" value="ECO:0007669"/>
    <property type="project" value="TreeGrafter"/>
</dbReference>
<dbReference type="EMBL" id="GL377311">
    <property type="protein sequence ID" value="EFI93259.1"/>
    <property type="molecule type" value="Genomic_DNA"/>
</dbReference>
<feature type="non-terminal residue" evidence="1">
    <location>
        <position position="1197"/>
    </location>
</feature>
<sequence>MICAELQHAHCYGSLAAFAAANTLICDIALDAIWQHQDNLVYLLMTLPEHHIQGLHPWDDLRLVIDGPITPEGWARLHSYASRIAKLDLRYHNGGISAFYTVPVEGGGVMFRDLDISITAFEQITCYARSLSADEKGYPGNAAPFGTPAIPHTLFPRLRNLDCTVFKPKSLSRFPVLLSPSITSLSIRISKDAEWLVRDLPNICPGLRTLSWHGFASLGGKGRDRALPHPPPELLRRLRTLETLITSDLCIKMVECATKLPSLHSLQFFIGGDFVREVDAFLKTPAGTLGMSKVNAMTPPSPSLHFSNAMRHIKLELEDRAGLVMFFKIVQNPLKVTAFDAECYEEEYDDGADVRVKNLALLAQTLDPAHLRQLLYYHDCDIELSRGPVPVVHVLRLAQRYPNLSYLGIDCWLDLADADHIELARALPQLEYFALDTHAIDNGEYLDIGARNVRTTLGVLPAFAHYCPQLRSLCIRLDATEIPALDEGGEEPRLRGHVRMYFAHSELSDPVAVARFLRQVFVRGCSIASWPPREGMYKRRHDQFWDDAEVPRNWAVGQWLEVRKELVMLEHVLTSTITVLSSSTRPHSSYASLSEAMSLRCLDLPEIAILICAELQRSQAYGSLTAFAATNTLICDIALDALWQWQNNLVFLFKTLPQHRIEEIHPWDLRLVIDDPITPEGWARMHSYASRITNLDLYKPNGGTSGIYPGPEVRCLDNYYDLDIDDGAFEMISSHAGWMADGAGLANCPRLKGHGMIAIQMLTPATSTGTSAIPQPPPARAHTLFPRLRNLDCTMFAPRSLALFPAMFSPTITSLALRMSKDAEWLARDLPDLCPDLKTLSWRSDVGLRGSERDRALPHPPPELLCRLRDMECFIGSGVCIETLAGLARHPAIHSLQFLVDEEFIREVDTSMKDDVNAFPPCLPLQFRNTMRHIKLDLDAPAALARFFRVVQTPLQVIAFDAQCWEVEADDPHDVRTENLDLLAQAFDPAHVKQILYYHDRNIELSWGPIPFERVLRLARYYPSLSYLAIDCWLDVEDADLVALARALPHLEYLVLDTHAMNHREYLTVERRDVHTTLGVLPAFAHYCPRLRGLCIRLDATELPALDLGADKPRVQGHVRMYFADSKLSHPVAVARFLRDVFAQGCSIASQPPREGMYKRWRDGFWDDAETSDWAVGRWLEVRKELATLEREVDRCQ</sequence>
<dbReference type="RefSeq" id="XP_003028162.1">
    <property type="nucleotide sequence ID" value="XM_003028116.1"/>
</dbReference>
<protein>
    <recommendedName>
        <fullName evidence="3">F-box domain-containing protein</fullName>
    </recommendedName>
</protein>
<dbReference type="Proteomes" id="UP000007431">
    <property type="component" value="Unassembled WGS sequence"/>
</dbReference>
<dbReference type="HOGENOM" id="CLU_271167_0_0_1"/>
<dbReference type="OrthoDB" id="3255541at2759"/>
<dbReference type="InterPro" id="IPR032675">
    <property type="entry name" value="LRR_dom_sf"/>
</dbReference>
<evidence type="ECO:0000313" key="2">
    <source>
        <dbReference type="Proteomes" id="UP000007431"/>
    </source>
</evidence>
<dbReference type="GO" id="GO:0019005">
    <property type="term" value="C:SCF ubiquitin ligase complex"/>
    <property type="evidence" value="ECO:0007669"/>
    <property type="project" value="TreeGrafter"/>
</dbReference>
<dbReference type="PANTHER" id="PTHR13318">
    <property type="entry name" value="PARTNER OF PAIRED, ISOFORM B-RELATED"/>
    <property type="match status" value="1"/>
</dbReference>
<dbReference type="VEuPathDB" id="FungiDB:SCHCODRAFT_02671899"/>
<reference evidence="1 2" key="1">
    <citation type="journal article" date="2010" name="Nat. Biotechnol.">
        <title>Genome sequence of the model mushroom Schizophyllum commune.</title>
        <authorList>
            <person name="Ohm R.A."/>
            <person name="de Jong J.F."/>
            <person name="Lugones L.G."/>
            <person name="Aerts A."/>
            <person name="Kothe E."/>
            <person name="Stajich J.E."/>
            <person name="de Vries R.P."/>
            <person name="Record E."/>
            <person name="Levasseur A."/>
            <person name="Baker S.E."/>
            <person name="Bartholomew K.A."/>
            <person name="Coutinho P.M."/>
            <person name="Erdmann S."/>
            <person name="Fowler T.J."/>
            <person name="Gathman A.C."/>
            <person name="Lombard V."/>
            <person name="Henrissat B."/>
            <person name="Knabe N."/>
            <person name="Kuees U."/>
            <person name="Lilly W.W."/>
            <person name="Lindquist E."/>
            <person name="Lucas S."/>
            <person name="Magnuson J.K."/>
            <person name="Piumi F."/>
            <person name="Raudaskoski M."/>
            <person name="Salamov A."/>
            <person name="Schmutz J."/>
            <person name="Schwarze F.W.M.R."/>
            <person name="vanKuyk P.A."/>
            <person name="Horton J.S."/>
            <person name="Grigoriev I.V."/>
            <person name="Woesten H.A.B."/>
        </authorList>
    </citation>
    <scope>NUCLEOTIDE SEQUENCE [LARGE SCALE GENOMIC DNA]</scope>
    <source>
        <strain evidence="2">H4-8 / FGSC 9210</strain>
    </source>
</reference>
<evidence type="ECO:0000313" key="1">
    <source>
        <dbReference type="EMBL" id="EFI93259.1"/>
    </source>
</evidence>
<evidence type="ECO:0008006" key="3">
    <source>
        <dbReference type="Google" id="ProtNLM"/>
    </source>
</evidence>
<gene>
    <name evidence="1" type="ORF">SCHCODRAFT_112892</name>
</gene>